<evidence type="ECO:0000256" key="2">
    <source>
        <dbReference type="ARBA" id="ARBA00022989"/>
    </source>
</evidence>
<keyword evidence="12" id="KW-1185">Reference proteome</keyword>
<evidence type="ECO:0000313" key="11">
    <source>
        <dbReference type="EMBL" id="OJF15997.1"/>
    </source>
</evidence>
<feature type="domain" description="HAMP" evidence="9">
    <location>
        <begin position="248"/>
        <end position="300"/>
    </location>
</feature>
<dbReference type="PANTHER" id="PTHR32089">
    <property type="entry name" value="METHYL-ACCEPTING CHEMOTAXIS PROTEIN MCPB"/>
    <property type="match status" value="1"/>
</dbReference>
<keyword evidence="3 5" id="KW-0807">Transducer</keyword>
<dbReference type="PROSITE" id="PS50111">
    <property type="entry name" value="CHEMOTAXIS_TRANSDUC_2"/>
    <property type="match status" value="1"/>
</dbReference>
<evidence type="ECO:0000256" key="5">
    <source>
        <dbReference type="PROSITE-ProRule" id="PRU00284"/>
    </source>
</evidence>
<evidence type="ECO:0000256" key="7">
    <source>
        <dbReference type="SAM" id="Phobius"/>
    </source>
</evidence>
<dbReference type="Gene3D" id="1.10.287.950">
    <property type="entry name" value="Methyl-accepting chemotaxis protein"/>
    <property type="match status" value="1"/>
</dbReference>
<evidence type="ECO:0000256" key="6">
    <source>
        <dbReference type="SAM" id="Coils"/>
    </source>
</evidence>
<comment type="similarity">
    <text evidence="4">Belongs to the methyl-accepting chemotaxis (MCP) protein family.</text>
</comment>
<evidence type="ECO:0000259" key="8">
    <source>
        <dbReference type="PROSITE" id="PS50111"/>
    </source>
</evidence>
<evidence type="ECO:0000313" key="12">
    <source>
        <dbReference type="Proteomes" id="UP000182486"/>
    </source>
</evidence>
<evidence type="ECO:0000313" key="10">
    <source>
        <dbReference type="EMBL" id="OJF11232.1"/>
    </source>
</evidence>
<name>A0A1K0FT58_9ACTN</name>
<dbReference type="SMART" id="SM00283">
    <property type="entry name" value="MA"/>
    <property type="match status" value="1"/>
</dbReference>
<dbReference type="PROSITE" id="PS50885">
    <property type="entry name" value="HAMP"/>
    <property type="match status" value="1"/>
</dbReference>
<accession>A0A1K0FT58</accession>
<dbReference type="GO" id="GO:0016020">
    <property type="term" value="C:membrane"/>
    <property type="evidence" value="ECO:0007669"/>
    <property type="project" value="InterPro"/>
</dbReference>
<keyword evidence="1 7" id="KW-0812">Transmembrane</keyword>
<dbReference type="InterPro" id="IPR004089">
    <property type="entry name" value="MCPsignal_dom"/>
</dbReference>
<keyword evidence="7" id="KW-0472">Membrane</keyword>
<proteinExistence type="inferred from homology"/>
<gene>
    <name evidence="11" type="ORF">BG844_01845</name>
    <name evidence="10" type="ORF">BG844_27735</name>
</gene>
<evidence type="ECO:0000259" key="9">
    <source>
        <dbReference type="PROSITE" id="PS50885"/>
    </source>
</evidence>
<dbReference type="PANTHER" id="PTHR32089:SF112">
    <property type="entry name" value="LYSOZYME-LIKE PROTEIN-RELATED"/>
    <property type="match status" value="1"/>
</dbReference>
<dbReference type="EMBL" id="MEIA01000007">
    <property type="protein sequence ID" value="OJF15997.1"/>
    <property type="molecule type" value="Genomic_DNA"/>
</dbReference>
<dbReference type="SMART" id="SM00304">
    <property type="entry name" value="HAMP"/>
    <property type="match status" value="2"/>
</dbReference>
<reference evidence="11 12" key="1">
    <citation type="submission" date="2016-09" db="EMBL/GenBank/DDBJ databases">
        <title>Couchioplanes caeruleus draft genome sequence.</title>
        <authorList>
            <person name="Sheehan J."/>
            <person name="Caffrey P."/>
        </authorList>
    </citation>
    <scope>NUCLEOTIDE SEQUENCE [LARGE SCALE GENOMIC DNA]</scope>
    <source>
        <strain evidence="11 12">DSM 43634</strain>
    </source>
</reference>
<protein>
    <submittedName>
        <fullName evidence="11">Chemotaxis protein</fullName>
    </submittedName>
</protein>
<feature type="domain" description="Methyl-accepting transducer" evidence="8">
    <location>
        <begin position="319"/>
        <end position="541"/>
    </location>
</feature>
<comment type="caution">
    <text evidence="11">The sequence shown here is derived from an EMBL/GenBank/DDBJ whole genome shotgun (WGS) entry which is preliminary data.</text>
</comment>
<evidence type="ECO:0000256" key="4">
    <source>
        <dbReference type="ARBA" id="ARBA00029447"/>
    </source>
</evidence>
<dbReference type="EMBL" id="MEIA01000437">
    <property type="protein sequence ID" value="OJF11232.1"/>
    <property type="molecule type" value="Genomic_DNA"/>
</dbReference>
<dbReference type="Proteomes" id="UP000182486">
    <property type="component" value="Unassembled WGS sequence"/>
</dbReference>
<dbReference type="CDD" id="cd06225">
    <property type="entry name" value="HAMP"/>
    <property type="match status" value="1"/>
</dbReference>
<sequence length="563" mass="57897">MKRSTAATRAVEVTVRRNPVVGWLADRSVNVKGLLAAGITALVALGVGALSVGRMSDLSDDLAITKTVHVESLKHLGDLRGGLSDMYAGLLLHSHGDRDPALRTQGRKDVATADAAVDAALAKYQELVATGPQGGHAHTGGVAERRAAMEACAKAIADYRLLRDTVDFGEEPPAGFTPPPVEGISAAFAEVMPRLFGSLAELRSAEDAAATAMADAAAEKYREARAVTIAALLLGLTIAAAVGFAVSRMMARQLRGTSAALDAVATGDLTHPAEVRSSDELGRMAAAVNEARDGIRRTVETLAAGSRTLGDSSQRLTGVTGRIATSAQGAADQANVVATAAGDVSNNVQSVAAGSEQMRSSIREIAQNAQDAARVAADAVGAAEVTNKTVAKLGESSAEIDNVVKAITSIAEQTNLLALNATIEAARAGESGKGFAVVASEVKDLAQETARATEDISRRVEAIQSDTVKAVDTIGEIGRIIARINDYQLTIAAAVEEQTTTAGEMSRSVTEAAGGASDIAANIRGVAASAETTTTELTEAERTAAELARLATDLQSAVGRFRV</sequence>
<feature type="coiled-coil region" evidence="6">
    <location>
        <begin position="530"/>
        <end position="557"/>
    </location>
</feature>
<dbReference type="SUPFAM" id="SSF58104">
    <property type="entry name" value="Methyl-accepting chemotaxis protein (MCP) signaling domain"/>
    <property type="match status" value="1"/>
</dbReference>
<dbReference type="Pfam" id="PF00015">
    <property type="entry name" value="MCPsignal"/>
    <property type="match status" value="1"/>
</dbReference>
<feature type="transmembrane region" description="Helical" evidence="7">
    <location>
        <begin position="226"/>
        <end position="246"/>
    </location>
</feature>
<organism evidence="11 12">
    <name type="scientific">Couchioplanes caeruleus subsp. caeruleus</name>
    <dbReference type="NCBI Taxonomy" id="56427"/>
    <lineage>
        <taxon>Bacteria</taxon>
        <taxon>Bacillati</taxon>
        <taxon>Actinomycetota</taxon>
        <taxon>Actinomycetes</taxon>
        <taxon>Micromonosporales</taxon>
        <taxon>Micromonosporaceae</taxon>
        <taxon>Couchioplanes</taxon>
    </lineage>
</organism>
<evidence type="ECO:0000256" key="1">
    <source>
        <dbReference type="ARBA" id="ARBA00022692"/>
    </source>
</evidence>
<keyword evidence="2 7" id="KW-1133">Transmembrane helix</keyword>
<evidence type="ECO:0000256" key="3">
    <source>
        <dbReference type="ARBA" id="ARBA00023224"/>
    </source>
</evidence>
<dbReference type="InterPro" id="IPR003660">
    <property type="entry name" value="HAMP_dom"/>
</dbReference>
<dbReference type="RefSeq" id="WP_071802994.1">
    <property type="nucleotide sequence ID" value="NZ_MEIA01000007.1"/>
</dbReference>
<keyword evidence="6" id="KW-0175">Coiled coil</keyword>
<dbReference type="Pfam" id="PF00672">
    <property type="entry name" value="HAMP"/>
    <property type="match status" value="1"/>
</dbReference>
<dbReference type="GO" id="GO:0007165">
    <property type="term" value="P:signal transduction"/>
    <property type="evidence" value="ECO:0007669"/>
    <property type="project" value="UniProtKB-KW"/>
</dbReference>
<dbReference type="AlphaFoldDB" id="A0A1K0FT58"/>